<accession>A0ABY2WFR9</accession>
<sequence length="149" mass="16752">MKFEPKTTDFKKKVEQSFYRQKFMELISAKLIDIKPGFCEIQIPYDPTLTQQHDFFHAGIISTIADNAAGYAGFSLMEENSSILTVEFKLNLISPGDGELLIGRSNVLKNGRTLTICRSEVFIVKNGEEKLCAASQSTLIELKNKPDEK</sequence>
<gene>
    <name evidence="3" type="ORF">FGG15_19990</name>
</gene>
<evidence type="ECO:0000313" key="3">
    <source>
        <dbReference type="EMBL" id="TMU50368.1"/>
    </source>
</evidence>
<evidence type="ECO:0000313" key="4">
    <source>
        <dbReference type="Proteomes" id="UP000751614"/>
    </source>
</evidence>
<dbReference type="Pfam" id="PF03061">
    <property type="entry name" value="4HBT"/>
    <property type="match status" value="1"/>
</dbReference>
<protein>
    <submittedName>
        <fullName evidence="3">PaaI family thioesterase</fullName>
    </submittedName>
</protein>
<dbReference type="InterPro" id="IPR029069">
    <property type="entry name" value="HotDog_dom_sf"/>
</dbReference>
<dbReference type="InterPro" id="IPR006683">
    <property type="entry name" value="Thioestr_dom"/>
</dbReference>
<dbReference type="InterPro" id="IPR003736">
    <property type="entry name" value="PAAI_dom"/>
</dbReference>
<feature type="domain" description="Thioesterase" evidence="2">
    <location>
        <begin position="55"/>
        <end position="127"/>
    </location>
</feature>
<dbReference type="NCBIfam" id="TIGR00369">
    <property type="entry name" value="unchar_dom_1"/>
    <property type="match status" value="1"/>
</dbReference>
<organism evidence="3 4">
    <name type="scientific">Flagellimonas algicola</name>
    <dbReference type="NCBI Taxonomy" id="2583815"/>
    <lineage>
        <taxon>Bacteria</taxon>
        <taxon>Pseudomonadati</taxon>
        <taxon>Bacteroidota</taxon>
        <taxon>Flavobacteriia</taxon>
        <taxon>Flavobacteriales</taxon>
        <taxon>Flavobacteriaceae</taxon>
        <taxon>Flagellimonas</taxon>
    </lineage>
</organism>
<dbReference type="Gene3D" id="3.10.129.10">
    <property type="entry name" value="Hotdog Thioesterase"/>
    <property type="match status" value="1"/>
</dbReference>
<dbReference type="RefSeq" id="WP_138839547.1">
    <property type="nucleotide sequence ID" value="NZ_VCNI01000011.1"/>
</dbReference>
<reference evidence="3 4" key="1">
    <citation type="submission" date="2019-05" db="EMBL/GenBank/DDBJ databases">
        <title>Flagellimonas sp. AsT0115, sp. nov., isolated from a marine red algae, Asparagopsis taxiformis.</title>
        <authorList>
            <person name="Kim J."/>
            <person name="Jeong S.E."/>
            <person name="Jeon C.O."/>
        </authorList>
    </citation>
    <scope>NUCLEOTIDE SEQUENCE [LARGE SCALE GENOMIC DNA]</scope>
    <source>
        <strain evidence="3 4">AsT0115</strain>
    </source>
</reference>
<dbReference type="Proteomes" id="UP000751614">
    <property type="component" value="Unassembled WGS sequence"/>
</dbReference>
<keyword evidence="1" id="KW-0378">Hydrolase</keyword>
<dbReference type="EMBL" id="VCNI01000011">
    <property type="protein sequence ID" value="TMU50368.1"/>
    <property type="molecule type" value="Genomic_DNA"/>
</dbReference>
<dbReference type="CDD" id="cd03443">
    <property type="entry name" value="PaaI_thioesterase"/>
    <property type="match status" value="1"/>
</dbReference>
<proteinExistence type="predicted"/>
<evidence type="ECO:0000256" key="1">
    <source>
        <dbReference type="ARBA" id="ARBA00022801"/>
    </source>
</evidence>
<keyword evidence="4" id="KW-1185">Reference proteome</keyword>
<name>A0ABY2WFR9_9FLAO</name>
<comment type="caution">
    <text evidence="3">The sequence shown here is derived from an EMBL/GenBank/DDBJ whole genome shotgun (WGS) entry which is preliminary data.</text>
</comment>
<dbReference type="SUPFAM" id="SSF54637">
    <property type="entry name" value="Thioesterase/thiol ester dehydrase-isomerase"/>
    <property type="match status" value="1"/>
</dbReference>
<evidence type="ECO:0000259" key="2">
    <source>
        <dbReference type="Pfam" id="PF03061"/>
    </source>
</evidence>